<sequence>MTLPRRRPAITAFQRASEAVITAIKSLSSQKKASTGVLSRSFSRKLLSRRFWRKAAKEHGSEGVLRCRRSFRELLMQERNYKPTSFSEDSIFAAKSITSVSSGCCSNS</sequence>
<proteinExistence type="predicted"/>
<dbReference type="EMBL" id="LXQA010280940">
    <property type="protein sequence ID" value="MCI40536.1"/>
    <property type="molecule type" value="Genomic_DNA"/>
</dbReference>
<dbReference type="AlphaFoldDB" id="A0A392RY80"/>
<dbReference type="Proteomes" id="UP000265520">
    <property type="component" value="Unassembled WGS sequence"/>
</dbReference>
<organism evidence="1 2">
    <name type="scientific">Trifolium medium</name>
    <dbReference type="NCBI Taxonomy" id="97028"/>
    <lineage>
        <taxon>Eukaryota</taxon>
        <taxon>Viridiplantae</taxon>
        <taxon>Streptophyta</taxon>
        <taxon>Embryophyta</taxon>
        <taxon>Tracheophyta</taxon>
        <taxon>Spermatophyta</taxon>
        <taxon>Magnoliopsida</taxon>
        <taxon>eudicotyledons</taxon>
        <taxon>Gunneridae</taxon>
        <taxon>Pentapetalae</taxon>
        <taxon>rosids</taxon>
        <taxon>fabids</taxon>
        <taxon>Fabales</taxon>
        <taxon>Fabaceae</taxon>
        <taxon>Papilionoideae</taxon>
        <taxon>50 kb inversion clade</taxon>
        <taxon>NPAAA clade</taxon>
        <taxon>Hologalegina</taxon>
        <taxon>IRL clade</taxon>
        <taxon>Trifolieae</taxon>
        <taxon>Trifolium</taxon>
    </lineage>
</organism>
<comment type="caution">
    <text evidence="1">The sequence shown here is derived from an EMBL/GenBank/DDBJ whole genome shotgun (WGS) entry which is preliminary data.</text>
</comment>
<reference evidence="1 2" key="1">
    <citation type="journal article" date="2018" name="Front. Plant Sci.">
        <title>Red Clover (Trifolium pratense) and Zigzag Clover (T. medium) - A Picture of Genomic Similarities and Differences.</title>
        <authorList>
            <person name="Dluhosova J."/>
            <person name="Istvanek J."/>
            <person name="Nedelnik J."/>
            <person name="Repkova J."/>
        </authorList>
    </citation>
    <scope>NUCLEOTIDE SEQUENCE [LARGE SCALE GENOMIC DNA]</scope>
    <source>
        <strain evidence="2">cv. 10/8</strain>
        <tissue evidence="1">Leaf</tissue>
    </source>
</reference>
<evidence type="ECO:0000313" key="1">
    <source>
        <dbReference type="EMBL" id="MCI40536.1"/>
    </source>
</evidence>
<keyword evidence="2" id="KW-1185">Reference proteome</keyword>
<accession>A0A392RY80</accession>
<feature type="non-terminal residue" evidence="1">
    <location>
        <position position="108"/>
    </location>
</feature>
<name>A0A392RY80_9FABA</name>
<evidence type="ECO:0000313" key="2">
    <source>
        <dbReference type="Proteomes" id="UP000265520"/>
    </source>
</evidence>
<protein>
    <submittedName>
        <fullName evidence="1">Uncharacterized protein</fullName>
    </submittedName>
</protein>